<dbReference type="InterPro" id="IPR001251">
    <property type="entry name" value="CRAL-TRIO_dom"/>
</dbReference>
<dbReference type="PROSITE" id="PS50866">
    <property type="entry name" value="GOLD"/>
    <property type="match status" value="1"/>
</dbReference>
<evidence type="ECO:0008006" key="19">
    <source>
        <dbReference type="Google" id="ProtNLM"/>
    </source>
</evidence>
<keyword evidence="13" id="KW-0131">Cell cycle</keyword>
<organism evidence="17 18">
    <name type="scientific">Eruca vesicaria subsp. sativa</name>
    <name type="common">Garden rocket</name>
    <name type="synonym">Eruca sativa</name>
    <dbReference type="NCBI Taxonomy" id="29727"/>
    <lineage>
        <taxon>Eukaryota</taxon>
        <taxon>Viridiplantae</taxon>
        <taxon>Streptophyta</taxon>
        <taxon>Embryophyta</taxon>
        <taxon>Tracheophyta</taxon>
        <taxon>Spermatophyta</taxon>
        <taxon>Magnoliopsida</taxon>
        <taxon>eudicotyledons</taxon>
        <taxon>Gunneridae</taxon>
        <taxon>Pentapetalae</taxon>
        <taxon>rosids</taxon>
        <taxon>malvids</taxon>
        <taxon>Brassicales</taxon>
        <taxon>Brassicaceae</taxon>
        <taxon>Brassiceae</taxon>
        <taxon>Eruca</taxon>
    </lineage>
</organism>
<protein>
    <recommendedName>
        <fullName evidence="19">Patellin-1</fullName>
    </recommendedName>
</protein>
<evidence type="ECO:0000256" key="12">
    <source>
        <dbReference type="ARBA" id="ARBA00023136"/>
    </source>
</evidence>
<evidence type="ECO:0000256" key="1">
    <source>
        <dbReference type="ARBA" id="ARBA00004370"/>
    </source>
</evidence>
<dbReference type="InterPro" id="IPR036598">
    <property type="entry name" value="GOLD_dom_sf"/>
</dbReference>
<dbReference type="SUPFAM" id="SSF46938">
    <property type="entry name" value="CRAL/TRIO N-terminal domain"/>
    <property type="match status" value="1"/>
</dbReference>
<dbReference type="SUPFAM" id="SSF52087">
    <property type="entry name" value="CRAL/TRIO domain"/>
    <property type="match status" value="1"/>
</dbReference>
<dbReference type="PANTHER" id="PTHR45932:SF28">
    <property type="entry name" value="PATELLIN-1"/>
    <property type="match status" value="1"/>
</dbReference>
<feature type="domain" description="GOLD" evidence="16">
    <location>
        <begin position="446"/>
        <end position="547"/>
    </location>
</feature>
<comment type="subcellular location">
    <subcellularLocation>
        <location evidence="2">Cytoplasm</location>
    </subcellularLocation>
    <subcellularLocation>
        <location evidence="1">Membrane</location>
    </subcellularLocation>
</comment>
<dbReference type="InterPro" id="IPR056794">
    <property type="entry name" value="PATL1-6_C_GOLD"/>
</dbReference>
<dbReference type="GO" id="GO:0005737">
    <property type="term" value="C:cytoplasm"/>
    <property type="evidence" value="ECO:0007669"/>
    <property type="project" value="UniProtKB-SubCell"/>
</dbReference>
<evidence type="ECO:0000256" key="4">
    <source>
        <dbReference type="ARBA" id="ARBA00022448"/>
    </source>
</evidence>
<evidence type="ECO:0000256" key="11">
    <source>
        <dbReference type="ARBA" id="ARBA00023121"/>
    </source>
</evidence>
<evidence type="ECO:0000256" key="13">
    <source>
        <dbReference type="ARBA" id="ARBA00023306"/>
    </source>
</evidence>
<name>A0ABC8KQD1_ERUVS</name>
<evidence type="ECO:0000313" key="18">
    <source>
        <dbReference type="Proteomes" id="UP001642260"/>
    </source>
</evidence>
<dbReference type="Pfam" id="PF25099">
    <property type="entry name" value="GOLD_PATL1_C"/>
    <property type="match status" value="1"/>
</dbReference>
<dbReference type="CDD" id="cd00170">
    <property type="entry name" value="SEC14"/>
    <property type="match status" value="1"/>
</dbReference>
<dbReference type="GO" id="GO:0002020">
    <property type="term" value="F:protease binding"/>
    <property type="evidence" value="ECO:0007669"/>
    <property type="project" value="UniProtKB-ARBA"/>
</dbReference>
<dbReference type="Pfam" id="PF00650">
    <property type="entry name" value="CRAL_TRIO"/>
    <property type="match status" value="1"/>
</dbReference>
<evidence type="ECO:0000256" key="10">
    <source>
        <dbReference type="ARBA" id="ARBA00022990"/>
    </source>
</evidence>
<dbReference type="InterPro" id="IPR044834">
    <property type="entry name" value="PATL"/>
</dbReference>
<dbReference type="InterPro" id="IPR036865">
    <property type="entry name" value="CRAL-TRIO_dom_sf"/>
</dbReference>
<dbReference type="Pfam" id="PF03765">
    <property type="entry name" value="CRAL_TRIO_N"/>
    <property type="match status" value="1"/>
</dbReference>
<accession>A0ABC8KQD1</accession>
<keyword evidence="4" id="KW-0813">Transport</keyword>
<dbReference type="SMART" id="SM00516">
    <property type="entry name" value="SEC14"/>
    <property type="match status" value="1"/>
</dbReference>
<dbReference type="Gene3D" id="2.60.120.680">
    <property type="entry name" value="GOLD domain"/>
    <property type="match status" value="1"/>
</dbReference>
<dbReference type="PROSITE" id="PS50191">
    <property type="entry name" value="CRAL_TRIO"/>
    <property type="match status" value="1"/>
</dbReference>
<dbReference type="Gene3D" id="3.40.525.10">
    <property type="entry name" value="CRAL-TRIO lipid binding domain"/>
    <property type="match status" value="1"/>
</dbReference>
<dbReference type="EMBL" id="CAKOAT010264042">
    <property type="protein sequence ID" value="CAH8359404.1"/>
    <property type="molecule type" value="Genomic_DNA"/>
</dbReference>
<dbReference type="GO" id="GO:0051301">
    <property type="term" value="P:cell division"/>
    <property type="evidence" value="ECO:0007669"/>
    <property type="project" value="UniProtKB-KW"/>
</dbReference>
<gene>
    <name evidence="17" type="ORF">ERUC_LOCUS25160</name>
</gene>
<keyword evidence="7" id="KW-0597">Phosphoprotein</keyword>
<evidence type="ECO:0000256" key="7">
    <source>
        <dbReference type="ARBA" id="ARBA00022553"/>
    </source>
</evidence>
<keyword evidence="8" id="KW-0132">Cell division</keyword>
<dbReference type="AlphaFoldDB" id="A0ABC8KQD1"/>
<dbReference type="GO" id="GO:0008289">
    <property type="term" value="F:lipid binding"/>
    <property type="evidence" value="ECO:0007669"/>
    <property type="project" value="UniProtKB-KW"/>
</dbReference>
<evidence type="ECO:0000256" key="8">
    <source>
        <dbReference type="ARBA" id="ARBA00022618"/>
    </source>
</evidence>
<keyword evidence="12" id="KW-0472">Membrane</keyword>
<comment type="caution">
    <text evidence="17">The sequence shown here is derived from an EMBL/GenBank/DDBJ whole genome shotgun (WGS) entry which is preliminary data.</text>
</comment>
<dbReference type="FunFam" id="2.60.120.680:FF:000008">
    <property type="entry name" value="PATELLIN 2"/>
    <property type="match status" value="1"/>
</dbReference>
<feature type="compositionally biased region" description="Basic and acidic residues" evidence="14">
    <location>
        <begin position="97"/>
        <end position="148"/>
    </location>
</feature>
<keyword evidence="10" id="KW-0007">Acetylation</keyword>
<evidence type="ECO:0000259" key="16">
    <source>
        <dbReference type="PROSITE" id="PS50866"/>
    </source>
</evidence>
<proteinExistence type="inferred from homology"/>
<dbReference type="GO" id="GO:0016020">
    <property type="term" value="C:membrane"/>
    <property type="evidence" value="ECO:0007669"/>
    <property type="project" value="UniProtKB-SubCell"/>
</dbReference>
<dbReference type="InterPro" id="IPR009038">
    <property type="entry name" value="GOLD_dom"/>
</dbReference>
<evidence type="ECO:0000256" key="6">
    <source>
        <dbReference type="ARBA" id="ARBA00022499"/>
    </source>
</evidence>
<evidence type="ECO:0000259" key="15">
    <source>
        <dbReference type="PROSITE" id="PS50191"/>
    </source>
</evidence>
<comment type="similarity">
    <text evidence="3">Belongs to the patellin family.</text>
</comment>
<reference evidence="17 18" key="1">
    <citation type="submission" date="2022-03" db="EMBL/GenBank/DDBJ databases">
        <authorList>
            <person name="Macdonald S."/>
            <person name="Ahmed S."/>
            <person name="Newling K."/>
        </authorList>
    </citation>
    <scope>NUCLEOTIDE SEQUENCE [LARGE SCALE GENOMIC DNA]</scope>
</reference>
<dbReference type="Proteomes" id="UP001642260">
    <property type="component" value="Unassembled WGS sequence"/>
</dbReference>
<evidence type="ECO:0000256" key="2">
    <source>
        <dbReference type="ARBA" id="ARBA00004496"/>
    </source>
</evidence>
<evidence type="ECO:0000256" key="9">
    <source>
        <dbReference type="ARBA" id="ARBA00022843"/>
    </source>
</evidence>
<dbReference type="InterPro" id="IPR011074">
    <property type="entry name" value="CRAL/TRIO_N_dom"/>
</dbReference>
<evidence type="ECO:0000256" key="3">
    <source>
        <dbReference type="ARBA" id="ARBA00007155"/>
    </source>
</evidence>
<dbReference type="InterPro" id="IPR036273">
    <property type="entry name" value="CRAL/TRIO_N_dom_sf"/>
</dbReference>
<dbReference type="SMART" id="SM01100">
    <property type="entry name" value="CRAL_TRIO_N"/>
    <property type="match status" value="1"/>
</dbReference>
<keyword evidence="9" id="KW-0832">Ubl conjugation</keyword>
<dbReference type="SUPFAM" id="SSF101576">
    <property type="entry name" value="Supernatant protein factor (SPF), C-terminal domain"/>
    <property type="match status" value="1"/>
</dbReference>
<dbReference type="PANTHER" id="PTHR45932">
    <property type="entry name" value="PATELLIN-1"/>
    <property type="match status" value="1"/>
</dbReference>
<keyword evidence="11" id="KW-0446">Lipid-binding</keyword>
<evidence type="ECO:0000256" key="14">
    <source>
        <dbReference type="SAM" id="MobiDB-lite"/>
    </source>
</evidence>
<sequence>MAQEEGQKAADVVVVSTEKPMTDKEVTVPAPVPEKEVTPPVASDEKAVPEKLAVEAEAEKSDTVKEEETVVAEKVIVPTPEELEKKALEEFKELVREALNKREFTTPVKEEKPEEKKPAEEESKEEEKKEEETPAQEETVKSEEKPSEATEAAAPAETKSEEKATTEKATGAEEDGTKTVEAIEESIVSVTPPDSAAAPVETAAEAESVEPEEVSIYGVPLLQDQRSEVILLKFLRARDFKVKEALAMLKNTVQWRKENKIDELVEAEAGEEASEFEKMVFAHGVDKEGHVVIYSSYGEFQNKELFSDKEKLNKFLNWRIQLQEKCVRGLDFSSPDAKSSFVYVSDFRNAPGLGKRALWQFIRRAVKQFEDNYPEFATRELFINVPWWYIPYYKTFGSIITSPRTRSKMVLAGPSKSADTIFKYISPEQVPVKYGGLSNDISLTSGDTVTEAIVKPAAKYTIELPASEACTLSWELRVLGADVSYGAQFEPTTEGSYVVIVSKNRKIGLTDEPVITNSFKVGEPGKIVITIDNQTSKKKKVLYRFKTQPMSDL</sequence>
<evidence type="ECO:0000313" key="17">
    <source>
        <dbReference type="EMBL" id="CAH8359404.1"/>
    </source>
</evidence>
<keyword evidence="6" id="KW-1017">Isopeptide bond</keyword>
<keyword evidence="5" id="KW-0963">Cytoplasm</keyword>
<feature type="region of interest" description="Disordered" evidence="14">
    <location>
        <begin position="97"/>
        <end position="180"/>
    </location>
</feature>
<keyword evidence="18" id="KW-1185">Reference proteome</keyword>
<feature type="domain" description="CRAL-TRIO" evidence="15">
    <location>
        <begin position="269"/>
        <end position="442"/>
    </location>
</feature>
<evidence type="ECO:0000256" key="5">
    <source>
        <dbReference type="ARBA" id="ARBA00022490"/>
    </source>
</evidence>